<proteinExistence type="predicted"/>
<keyword evidence="2" id="KW-0442">Lipid degradation</keyword>
<evidence type="ECO:0000256" key="1">
    <source>
        <dbReference type="ARBA" id="ARBA00022801"/>
    </source>
</evidence>
<comment type="caution">
    <text evidence="5">The sequence shown here is derived from an EMBL/GenBank/DDBJ whole genome shotgun (WGS) entry which is preliminary data.</text>
</comment>
<dbReference type="GO" id="GO:0003847">
    <property type="term" value="F:1-alkyl-2-acetylglycerophosphocholine esterase activity"/>
    <property type="evidence" value="ECO:0007669"/>
    <property type="project" value="TreeGrafter"/>
</dbReference>
<evidence type="ECO:0000313" key="5">
    <source>
        <dbReference type="EMBL" id="REH46954.1"/>
    </source>
</evidence>
<keyword evidence="4" id="KW-0732">Signal</keyword>
<dbReference type="SUPFAM" id="SSF53474">
    <property type="entry name" value="alpha/beta-Hydrolases"/>
    <property type="match status" value="1"/>
</dbReference>
<dbReference type="InterPro" id="IPR029058">
    <property type="entry name" value="AB_hydrolase_fold"/>
</dbReference>
<dbReference type="AlphaFoldDB" id="A0A3E0HKE5"/>
<evidence type="ECO:0000256" key="2">
    <source>
        <dbReference type="ARBA" id="ARBA00022963"/>
    </source>
</evidence>
<keyword evidence="1 5" id="KW-0378">Hydrolase</keyword>
<reference evidence="5 6" key="1">
    <citation type="submission" date="2018-08" db="EMBL/GenBank/DDBJ databases">
        <title>Genomic Encyclopedia of Archaeal and Bacterial Type Strains, Phase II (KMG-II): from individual species to whole genera.</title>
        <authorList>
            <person name="Goeker M."/>
        </authorList>
    </citation>
    <scope>NUCLEOTIDE SEQUENCE [LARGE SCALE GENOMIC DNA]</scope>
    <source>
        <strain evidence="5 6">DSM 45791</strain>
    </source>
</reference>
<evidence type="ECO:0000256" key="3">
    <source>
        <dbReference type="ARBA" id="ARBA00023098"/>
    </source>
</evidence>
<evidence type="ECO:0000313" key="6">
    <source>
        <dbReference type="Proteomes" id="UP000256269"/>
    </source>
</evidence>
<accession>A0A3E0HKE5</accession>
<organism evidence="5 6">
    <name type="scientific">Kutzneria buriramensis</name>
    <dbReference type="NCBI Taxonomy" id="1045776"/>
    <lineage>
        <taxon>Bacteria</taxon>
        <taxon>Bacillati</taxon>
        <taxon>Actinomycetota</taxon>
        <taxon>Actinomycetes</taxon>
        <taxon>Pseudonocardiales</taxon>
        <taxon>Pseudonocardiaceae</taxon>
        <taxon>Kutzneria</taxon>
    </lineage>
</organism>
<dbReference type="GO" id="GO:0016042">
    <property type="term" value="P:lipid catabolic process"/>
    <property type="evidence" value="ECO:0007669"/>
    <property type="project" value="UniProtKB-KW"/>
</dbReference>
<dbReference type="EMBL" id="QUNO01000006">
    <property type="protein sequence ID" value="REH46954.1"/>
    <property type="molecule type" value="Genomic_DNA"/>
</dbReference>
<protein>
    <submittedName>
        <fullName evidence="5">Platelet-activating factor acetylhydrolase isoform II</fullName>
    </submittedName>
</protein>
<keyword evidence="6" id="KW-1185">Reference proteome</keyword>
<feature type="signal peptide" evidence="4">
    <location>
        <begin position="1"/>
        <end position="25"/>
    </location>
</feature>
<name>A0A3E0HKE5_9PSEU</name>
<dbReference type="RefSeq" id="WP_211353095.1">
    <property type="nucleotide sequence ID" value="NZ_CP144375.1"/>
</dbReference>
<dbReference type="PANTHER" id="PTHR10272:SF0">
    <property type="entry name" value="PLATELET-ACTIVATING FACTOR ACETYLHYDROLASE"/>
    <property type="match status" value="1"/>
</dbReference>
<dbReference type="PANTHER" id="PTHR10272">
    <property type="entry name" value="PLATELET-ACTIVATING FACTOR ACETYLHYDROLASE"/>
    <property type="match status" value="1"/>
</dbReference>
<dbReference type="Proteomes" id="UP000256269">
    <property type="component" value="Unassembled WGS sequence"/>
</dbReference>
<gene>
    <name evidence="5" type="ORF">BCF44_106118</name>
</gene>
<keyword evidence="3" id="KW-0443">Lipid metabolism</keyword>
<dbReference type="Gene3D" id="3.40.50.1820">
    <property type="entry name" value="alpha/beta hydrolase"/>
    <property type="match status" value="1"/>
</dbReference>
<feature type="chain" id="PRO_5017636138" evidence="4">
    <location>
        <begin position="26"/>
        <end position="392"/>
    </location>
</feature>
<sequence length="392" mass="42240">MKASRMGRLAALGIGALCVVGSIHAANATPAAGPLQLTLPPPTGPHSVGTVSLHLVDPSRHDPTAARNAPRELMISLWYPTGRIGGYPVVPWLPAGAAARFLADNGLTPGQVRVPLTHGHEGAPVDRHEGRLPIVVYSPGHGSVRSASTVVVEELASRGYLVVTIDHTYDAEVVEFPDGHVVRGLPDGVEADPARTRVADVRFVLDQLRLLNTGGNPDAERRRLPDGLRGALDLCRIGTFGESAGGSATANTMFEDRRIRAGLSMDGPMFGPVVTGGLDRPFMLMDANRTSRKLLADQQTFWSNLRGWRLNTGLPGAAHVSYGDEELIVPQIAPLLGWSQDEIDKQIGTPRPERVEAVQRAYPLAFFDLQLRHQGHLLDGPSRRYPEVTFIP</sequence>
<evidence type="ECO:0000256" key="4">
    <source>
        <dbReference type="SAM" id="SignalP"/>
    </source>
</evidence>
<dbReference type="Pfam" id="PF03403">
    <property type="entry name" value="PAF-AH_p_II"/>
    <property type="match status" value="1"/>
</dbReference>